<comment type="caution">
    <text evidence="2">The sequence shown here is derived from an EMBL/GenBank/DDBJ whole genome shotgun (WGS) entry which is preliminary data.</text>
</comment>
<keyword evidence="3" id="KW-1185">Reference proteome</keyword>
<protein>
    <submittedName>
        <fullName evidence="2">Uncharacterized protein</fullName>
    </submittedName>
</protein>
<accession>A0AAD7NCZ9</accession>
<name>A0AAD7NCZ9_9AGAR</name>
<evidence type="ECO:0000313" key="2">
    <source>
        <dbReference type="EMBL" id="KAJ7755118.1"/>
    </source>
</evidence>
<organism evidence="2 3">
    <name type="scientific">Mycena metata</name>
    <dbReference type="NCBI Taxonomy" id="1033252"/>
    <lineage>
        <taxon>Eukaryota</taxon>
        <taxon>Fungi</taxon>
        <taxon>Dikarya</taxon>
        <taxon>Basidiomycota</taxon>
        <taxon>Agaricomycotina</taxon>
        <taxon>Agaricomycetes</taxon>
        <taxon>Agaricomycetidae</taxon>
        <taxon>Agaricales</taxon>
        <taxon>Marasmiineae</taxon>
        <taxon>Mycenaceae</taxon>
        <taxon>Mycena</taxon>
    </lineage>
</organism>
<feature type="transmembrane region" description="Helical" evidence="1">
    <location>
        <begin position="208"/>
        <end position="226"/>
    </location>
</feature>
<proteinExistence type="predicted"/>
<keyword evidence="1" id="KW-1133">Transmembrane helix</keyword>
<keyword evidence="1" id="KW-0472">Membrane</keyword>
<evidence type="ECO:0000313" key="3">
    <source>
        <dbReference type="Proteomes" id="UP001215598"/>
    </source>
</evidence>
<sequence>MLWASSYDHEVWLSQASHVFGRLQITSNLEDYVRIEDVSFTLAIGDARGVPPTGFLFLCPPKDFQTGPTSFRWPNRPAYWSLDSEGIKALSTEEATRLGFPPFQLTTEIRGRSWDDSVYAGLCKFHQAKGFDPDSQDVARNLGHPLYELSHDVNPPFAHAEEIAADHALNSDGGPDGGHSLNGQIAPTEAPGIPAFGELPIVSRSSRFMMWIQLMLILFLSLSSLYEQVF</sequence>
<dbReference type="EMBL" id="JARKIB010000050">
    <property type="protein sequence ID" value="KAJ7755118.1"/>
    <property type="molecule type" value="Genomic_DNA"/>
</dbReference>
<dbReference type="Proteomes" id="UP001215598">
    <property type="component" value="Unassembled WGS sequence"/>
</dbReference>
<gene>
    <name evidence="2" type="ORF">B0H16DRAFT_730255</name>
</gene>
<dbReference type="AlphaFoldDB" id="A0AAD7NCZ9"/>
<reference evidence="2" key="1">
    <citation type="submission" date="2023-03" db="EMBL/GenBank/DDBJ databases">
        <title>Massive genome expansion in bonnet fungi (Mycena s.s.) driven by repeated elements and novel gene families across ecological guilds.</title>
        <authorList>
            <consortium name="Lawrence Berkeley National Laboratory"/>
            <person name="Harder C.B."/>
            <person name="Miyauchi S."/>
            <person name="Viragh M."/>
            <person name="Kuo A."/>
            <person name="Thoen E."/>
            <person name="Andreopoulos B."/>
            <person name="Lu D."/>
            <person name="Skrede I."/>
            <person name="Drula E."/>
            <person name="Henrissat B."/>
            <person name="Morin E."/>
            <person name="Kohler A."/>
            <person name="Barry K."/>
            <person name="LaButti K."/>
            <person name="Morin E."/>
            <person name="Salamov A."/>
            <person name="Lipzen A."/>
            <person name="Mereny Z."/>
            <person name="Hegedus B."/>
            <person name="Baldrian P."/>
            <person name="Stursova M."/>
            <person name="Weitz H."/>
            <person name="Taylor A."/>
            <person name="Grigoriev I.V."/>
            <person name="Nagy L.G."/>
            <person name="Martin F."/>
            <person name="Kauserud H."/>
        </authorList>
    </citation>
    <scope>NUCLEOTIDE SEQUENCE</scope>
    <source>
        <strain evidence="2">CBHHK182m</strain>
    </source>
</reference>
<evidence type="ECO:0000256" key="1">
    <source>
        <dbReference type="SAM" id="Phobius"/>
    </source>
</evidence>
<keyword evidence="1" id="KW-0812">Transmembrane</keyword>